<evidence type="ECO:0000313" key="3">
    <source>
        <dbReference type="Proteomes" id="UP001348817"/>
    </source>
</evidence>
<dbReference type="Gene3D" id="1.20.1640.10">
    <property type="entry name" value="Multidrug efflux transporter AcrB transmembrane domain"/>
    <property type="match status" value="2"/>
</dbReference>
<keyword evidence="1" id="KW-0812">Transmembrane</keyword>
<feature type="transmembrane region" description="Helical" evidence="1">
    <location>
        <begin position="441"/>
        <end position="462"/>
    </location>
</feature>
<dbReference type="EMBL" id="AP025314">
    <property type="protein sequence ID" value="BDD10641.1"/>
    <property type="molecule type" value="Genomic_DNA"/>
</dbReference>
<dbReference type="Gene3D" id="3.30.70.1320">
    <property type="entry name" value="Multidrug efflux transporter AcrB pore domain like"/>
    <property type="match status" value="1"/>
</dbReference>
<dbReference type="InterPro" id="IPR001036">
    <property type="entry name" value="Acrflvin-R"/>
</dbReference>
<keyword evidence="1" id="KW-1133">Transmembrane helix</keyword>
<evidence type="ECO:0000313" key="2">
    <source>
        <dbReference type="EMBL" id="BDD10641.1"/>
    </source>
</evidence>
<accession>A0AAU9CET8</accession>
<dbReference type="SUPFAM" id="SSF82693">
    <property type="entry name" value="Multidrug efflux transporter AcrB pore domain, PN1, PN2, PC1 and PC2 subdomains"/>
    <property type="match status" value="2"/>
</dbReference>
<feature type="transmembrane region" description="Helical" evidence="1">
    <location>
        <begin position="474"/>
        <end position="500"/>
    </location>
</feature>
<sequence length="1042" mass="114296">MKKLTSFSVRYPVTVLMLVLAVLLLGTISFGKLGIDLFPDMESPKLFIELKAGERSPEEIERQFVTNLEGIALQQRDVSEVYSVCRVGSSRITVQYNWGKDMDEAFLDLQRAITPIQAQNATTIEELSVTRHSPNEKAVMLFALTHPGVEDTDEIRRVAENYIRNELIRAEGVADVRLIGKETRELIVEADPYLMEAHGVTASQINSKIQEYNRSVSGGSIVETGTKYTVKGVSLLESPEAFGDIILKMVESKVGQETQGEPVPVFLREVAKIRYENSQPDNIARVNGRRCIGMAVYKEPGFNTVKAVENVNTGLDKIKDALPGYNFTQVYDQGAFIQSAIGEVKESALVGIVLAVIVLFVFLRRVGVTMIISVAIPVSIVATFNLMYFNGLTLNIMTLGGLALGAGMLVDNAIVVMENIFRHIESGKTIKQSAIDGTAEIGGAITASTLTTIVVFLPIVYLHGASGELFKDQAWTVAFSLLSSLAVAILLIPMLVSTFFKDKKQEASKKAEEKSVKFSGYGRFLDGVLRVRTGVLIGAIALVALGFVLVPIVGSEYVPSSDSNTLTVKVTLPESSPLLSTDRVIQNFESVAREHFKDSLEVFYTQTGPVDIDASDESAVFASENTAEIKLKLKPEVELSMETVVDFTRSFFSGNKEIKLDFIRDETALNSTLGDEEAPLVVEVIGSETGPIMDLAKAVMDTMTRMDDVYNVKNVTEGGAKQVDVTIDKVRAGIYGVTVEQIVSQLKGRLLGEDAGKFEYEGEMKEIRVKMPDTYLTELRDIPVQVGEKYFRLSDVASVSISDSPKEVLRRNQNKIGKITAHVKDGKPFDHVVLGLEEKLSQLPLPQGYRVKVTGQEEQRKESVDMLTFALILSVILVYMVMASQFESLVHPFTILLTIPLAAVGSILTFFFIGEPLNIMAYIGIIMLAGIAVNDSIILVDAINQRKAEGYPLRKAIVLAGEQRIRPIVMTSLTTILALLPMVFGFGDGAELRAPMAWAVIGGLVTSTLLTLVVIPCVYEVFDTWVTALMGKKQQEPEQELV</sequence>
<feature type="transmembrane region" description="Helical" evidence="1">
    <location>
        <begin position="370"/>
        <end position="390"/>
    </location>
</feature>
<feature type="transmembrane region" description="Helical" evidence="1">
    <location>
        <begin position="533"/>
        <end position="554"/>
    </location>
</feature>
<dbReference type="PRINTS" id="PR00702">
    <property type="entry name" value="ACRIFLAVINRP"/>
</dbReference>
<evidence type="ECO:0000256" key="1">
    <source>
        <dbReference type="SAM" id="Phobius"/>
    </source>
</evidence>
<gene>
    <name evidence="2" type="ORF">FUAX_30730</name>
</gene>
<reference evidence="2 3" key="1">
    <citation type="submission" date="2021-12" db="EMBL/GenBank/DDBJ databases">
        <title>Genome sequencing of bacteria with rrn-lacking chromosome and rrn-plasmid.</title>
        <authorList>
            <person name="Anda M."/>
            <person name="Iwasaki W."/>
        </authorList>
    </citation>
    <scope>NUCLEOTIDE SEQUENCE [LARGE SCALE GENOMIC DNA]</scope>
    <source>
        <strain evidence="2 3">DSM 100852</strain>
    </source>
</reference>
<dbReference type="RefSeq" id="WP_338392184.1">
    <property type="nucleotide sequence ID" value="NZ_AP025314.1"/>
</dbReference>
<dbReference type="InterPro" id="IPR027463">
    <property type="entry name" value="AcrB_DN_DC_subdom"/>
</dbReference>
<dbReference type="KEGG" id="fax:FUAX_30730"/>
<dbReference type="GO" id="GO:0042910">
    <property type="term" value="F:xenobiotic transmembrane transporter activity"/>
    <property type="evidence" value="ECO:0007669"/>
    <property type="project" value="TreeGrafter"/>
</dbReference>
<name>A0AAU9CET8_9BACT</name>
<dbReference type="Gene3D" id="3.30.70.1430">
    <property type="entry name" value="Multidrug efflux transporter AcrB pore domain"/>
    <property type="match status" value="2"/>
</dbReference>
<proteinExistence type="predicted"/>
<feature type="transmembrane region" description="Helical" evidence="1">
    <location>
        <begin position="919"/>
        <end position="944"/>
    </location>
</feature>
<feature type="transmembrane region" description="Helical" evidence="1">
    <location>
        <begin position="866"/>
        <end position="886"/>
    </location>
</feature>
<protein>
    <submittedName>
        <fullName evidence="2">Acriflavine resistance protein B</fullName>
    </submittedName>
</protein>
<dbReference type="Proteomes" id="UP001348817">
    <property type="component" value="Chromosome"/>
</dbReference>
<dbReference type="GO" id="GO:0005886">
    <property type="term" value="C:plasma membrane"/>
    <property type="evidence" value="ECO:0007669"/>
    <property type="project" value="TreeGrafter"/>
</dbReference>
<dbReference type="Gene3D" id="3.30.70.1440">
    <property type="entry name" value="Multidrug efflux transporter AcrB pore domain"/>
    <property type="match status" value="1"/>
</dbReference>
<dbReference type="SUPFAM" id="SSF82714">
    <property type="entry name" value="Multidrug efflux transporter AcrB TolC docking domain, DN and DC subdomains"/>
    <property type="match status" value="2"/>
</dbReference>
<keyword evidence="1" id="KW-0472">Membrane</keyword>
<feature type="transmembrane region" description="Helical" evidence="1">
    <location>
        <begin position="396"/>
        <end position="421"/>
    </location>
</feature>
<feature type="transmembrane region" description="Helical" evidence="1">
    <location>
        <begin position="893"/>
        <end position="913"/>
    </location>
</feature>
<feature type="transmembrane region" description="Helical" evidence="1">
    <location>
        <begin position="965"/>
        <end position="984"/>
    </location>
</feature>
<feature type="transmembrane region" description="Helical" evidence="1">
    <location>
        <begin position="347"/>
        <end position="363"/>
    </location>
</feature>
<dbReference type="PANTHER" id="PTHR32063:SF0">
    <property type="entry name" value="SWARMING MOTILITY PROTEIN SWRC"/>
    <property type="match status" value="1"/>
</dbReference>
<dbReference type="SUPFAM" id="SSF82866">
    <property type="entry name" value="Multidrug efflux transporter AcrB transmembrane domain"/>
    <property type="match status" value="2"/>
</dbReference>
<dbReference type="Pfam" id="PF00873">
    <property type="entry name" value="ACR_tran"/>
    <property type="match status" value="1"/>
</dbReference>
<dbReference type="PANTHER" id="PTHR32063">
    <property type="match status" value="1"/>
</dbReference>
<keyword evidence="3" id="KW-1185">Reference proteome</keyword>
<feature type="transmembrane region" description="Helical" evidence="1">
    <location>
        <begin position="996"/>
        <end position="1022"/>
    </location>
</feature>
<dbReference type="AlphaFoldDB" id="A0AAU9CET8"/>
<dbReference type="Gene3D" id="3.30.2090.10">
    <property type="entry name" value="Multidrug efflux transporter AcrB TolC docking domain, DN and DC subdomains"/>
    <property type="match status" value="2"/>
</dbReference>
<organism evidence="2 3">
    <name type="scientific">Fulvitalea axinellae</name>
    <dbReference type="NCBI Taxonomy" id="1182444"/>
    <lineage>
        <taxon>Bacteria</taxon>
        <taxon>Pseudomonadati</taxon>
        <taxon>Bacteroidota</taxon>
        <taxon>Cytophagia</taxon>
        <taxon>Cytophagales</taxon>
        <taxon>Persicobacteraceae</taxon>
        <taxon>Fulvitalea</taxon>
    </lineage>
</organism>